<accession>A0A6A6P8V3</accession>
<keyword evidence="8" id="KW-0496">Mitochondrion</keyword>
<reference evidence="13" key="1">
    <citation type="journal article" date="2020" name="Stud. Mycol.">
        <title>101 Dothideomycetes genomes: a test case for predicting lifestyles and emergence of pathogens.</title>
        <authorList>
            <person name="Haridas S."/>
            <person name="Albert R."/>
            <person name="Binder M."/>
            <person name="Bloem J."/>
            <person name="Labutti K."/>
            <person name="Salamov A."/>
            <person name="Andreopoulos B."/>
            <person name="Baker S."/>
            <person name="Barry K."/>
            <person name="Bills G."/>
            <person name="Bluhm B."/>
            <person name="Cannon C."/>
            <person name="Castanera R."/>
            <person name="Culley D."/>
            <person name="Daum C."/>
            <person name="Ezra D."/>
            <person name="Gonzalez J."/>
            <person name="Henrissat B."/>
            <person name="Kuo A."/>
            <person name="Liang C."/>
            <person name="Lipzen A."/>
            <person name="Lutzoni F."/>
            <person name="Magnuson J."/>
            <person name="Mondo S."/>
            <person name="Nolan M."/>
            <person name="Ohm R."/>
            <person name="Pangilinan J."/>
            <person name="Park H.-J."/>
            <person name="Ramirez L."/>
            <person name="Alfaro M."/>
            <person name="Sun H."/>
            <person name="Tritt A."/>
            <person name="Yoshinaga Y."/>
            <person name="Zwiers L.-H."/>
            <person name="Turgeon B."/>
            <person name="Goodwin S."/>
            <person name="Spatafora J."/>
            <person name="Crous P."/>
            <person name="Grigoriev I."/>
        </authorList>
    </citation>
    <scope>NUCLEOTIDE SEQUENCE</scope>
    <source>
        <strain evidence="13">ATCC 16933</strain>
    </source>
</reference>
<dbReference type="PANTHER" id="PTHR45624:SF26">
    <property type="entry name" value="CARRIER PROTEIN, PUTATIVE (AFU_ORTHOLOGUE AFUA_1G07710)-RELATED"/>
    <property type="match status" value="1"/>
</dbReference>
<keyword evidence="5" id="KW-0677">Repeat</keyword>
<sequence length="432" mass="46930">MSSVPLDPPAGDDWSALRDDHGNPRKKRPKTNAATGASAAGIRALSAQLVAFYFRAPVKAFFRARVDYMAYARAVNPWITENASWSWRTTTPGLLVHAVKHHGWSFIPNQVLPPLLANVSVGAVLYTAYLQTLGALHEPASRTTKRVYPPVPVAATLTAGFAAGAIQSIVAAPLDALQVRFKTSDMLEGKYKDMWHYARAKLHSIGLRGVFAGWTLTFVKDSVGSALFFSAFETVKSQGYYGFLRHHYGGSNQVRSSSSPAPLESDTIIIPHYAFEPAFLLLAGASATIAQQLLAYPLSTIQSVHYQRLEAIDYATSLRHQGSHHHHHHACPPSQPSPARAALRTYYHAYLATAAQCTTQARRAGGWRAWLYRGFLGGTARQVPSTSAGLIAFELVRRKYAVDVGGEGDASEDGGARRILLDVGGGREVILV</sequence>
<protein>
    <submittedName>
        <fullName evidence="13">Putative mitochondrial carrier protein</fullName>
    </submittedName>
</protein>
<keyword evidence="7" id="KW-1133">Transmembrane helix</keyword>
<comment type="subcellular location">
    <subcellularLocation>
        <location evidence="1">Mitochondrion membrane</location>
        <topology evidence="1">Multi-pass membrane protein</topology>
    </subcellularLocation>
</comment>
<dbReference type="AlphaFoldDB" id="A0A6A6P8V3"/>
<evidence type="ECO:0000256" key="10">
    <source>
        <dbReference type="PROSITE-ProRule" id="PRU00282"/>
    </source>
</evidence>
<keyword evidence="4 10" id="KW-0812">Transmembrane</keyword>
<dbReference type="InterPro" id="IPR023395">
    <property type="entry name" value="MCP_dom_sf"/>
</dbReference>
<dbReference type="SUPFAM" id="SSF103506">
    <property type="entry name" value="Mitochondrial carrier"/>
    <property type="match status" value="1"/>
</dbReference>
<dbReference type="GO" id="GO:0031966">
    <property type="term" value="C:mitochondrial membrane"/>
    <property type="evidence" value="ECO:0007669"/>
    <property type="project" value="UniProtKB-SubCell"/>
</dbReference>
<evidence type="ECO:0000256" key="6">
    <source>
        <dbReference type="ARBA" id="ARBA00022792"/>
    </source>
</evidence>
<dbReference type="Proteomes" id="UP000799766">
    <property type="component" value="Unassembled WGS sequence"/>
</dbReference>
<evidence type="ECO:0000256" key="9">
    <source>
        <dbReference type="ARBA" id="ARBA00023136"/>
    </source>
</evidence>
<evidence type="ECO:0000256" key="8">
    <source>
        <dbReference type="ARBA" id="ARBA00023128"/>
    </source>
</evidence>
<gene>
    <name evidence="13" type="ORF">BDY21DRAFT_377023</name>
</gene>
<dbReference type="PROSITE" id="PS50920">
    <property type="entry name" value="SOLCAR"/>
    <property type="match status" value="1"/>
</dbReference>
<evidence type="ECO:0000256" key="2">
    <source>
        <dbReference type="ARBA" id="ARBA00006375"/>
    </source>
</evidence>
<evidence type="ECO:0000256" key="5">
    <source>
        <dbReference type="ARBA" id="ARBA00022737"/>
    </source>
</evidence>
<keyword evidence="9 10" id="KW-0472">Membrane</keyword>
<evidence type="ECO:0000256" key="3">
    <source>
        <dbReference type="ARBA" id="ARBA00022448"/>
    </source>
</evidence>
<evidence type="ECO:0000256" key="7">
    <source>
        <dbReference type="ARBA" id="ARBA00022989"/>
    </source>
</evidence>
<dbReference type="Gene3D" id="1.50.40.10">
    <property type="entry name" value="Mitochondrial carrier domain"/>
    <property type="match status" value="1"/>
</dbReference>
<evidence type="ECO:0000313" key="14">
    <source>
        <dbReference type="Proteomes" id="UP000799766"/>
    </source>
</evidence>
<keyword evidence="6" id="KW-0999">Mitochondrion inner membrane</keyword>
<feature type="region of interest" description="Disordered" evidence="12">
    <location>
        <begin position="1"/>
        <end position="34"/>
    </location>
</feature>
<dbReference type="InterPro" id="IPR018108">
    <property type="entry name" value="MCP_transmembrane"/>
</dbReference>
<comment type="similarity">
    <text evidence="2 11">Belongs to the mitochondrial carrier (TC 2.A.29) family.</text>
</comment>
<name>A0A6A6P8V3_9PEZI</name>
<dbReference type="Pfam" id="PF00153">
    <property type="entry name" value="Mito_carr"/>
    <property type="match status" value="1"/>
</dbReference>
<dbReference type="EMBL" id="MU001673">
    <property type="protein sequence ID" value="KAF2460298.1"/>
    <property type="molecule type" value="Genomic_DNA"/>
</dbReference>
<keyword evidence="14" id="KW-1185">Reference proteome</keyword>
<dbReference type="PANTHER" id="PTHR45624">
    <property type="entry name" value="MITOCHONDRIAL BASIC AMINO ACIDS TRANSPORTER-RELATED"/>
    <property type="match status" value="1"/>
</dbReference>
<evidence type="ECO:0000256" key="1">
    <source>
        <dbReference type="ARBA" id="ARBA00004225"/>
    </source>
</evidence>
<evidence type="ECO:0000313" key="13">
    <source>
        <dbReference type="EMBL" id="KAF2460298.1"/>
    </source>
</evidence>
<evidence type="ECO:0000256" key="12">
    <source>
        <dbReference type="SAM" id="MobiDB-lite"/>
    </source>
</evidence>
<proteinExistence type="inferred from homology"/>
<feature type="repeat" description="Solcar" evidence="10">
    <location>
        <begin position="151"/>
        <end position="238"/>
    </location>
</feature>
<organism evidence="13 14">
    <name type="scientific">Lineolata rhizophorae</name>
    <dbReference type="NCBI Taxonomy" id="578093"/>
    <lineage>
        <taxon>Eukaryota</taxon>
        <taxon>Fungi</taxon>
        <taxon>Dikarya</taxon>
        <taxon>Ascomycota</taxon>
        <taxon>Pezizomycotina</taxon>
        <taxon>Dothideomycetes</taxon>
        <taxon>Dothideomycetes incertae sedis</taxon>
        <taxon>Lineolatales</taxon>
        <taxon>Lineolataceae</taxon>
        <taxon>Lineolata</taxon>
    </lineage>
</organism>
<evidence type="ECO:0000256" key="4">
    <source>
        <dbReference type="ARBA" id="ARBA00022692"/>
    </source>
</evidence>
<evidence type="ECO:0000256" key="11">
    <source>
        <dbReference type="RuleBase" id="RU000488"/>
    </source>
</evidence>
<keyword evidence="3 11" id="KW-0813">Transport</keyword>
<dbReference type="GO" id="GO:0022857">
    <property type="term" value="F:transmembrane transporter activity"/>
    <property type="evidence" value="ECO:0007669"/>
    <property type="project" value="TreeGrafter"/>
</dbReference>
<dbReference type="OrthoDB" id="3364892at2759"/>
<dbReference type="InterPro" id="IPR050567">
    <property type="entry name" value="Mitochondrial_Carrier"/>
</dbReference>